<evidence type="ECO:0000313" key="1">
    <source>
        <dbReference type="EMBL" id="OOP57416.1"/>
    </source>
</evidence>
<evidence type="ECO:0000313" key="2">
    <source>
        <dbReference type="Proteomes" id="UP000189681"/>
    </source>
</evidence>
<name>A0A1V4AWC7_9BACT</name>
<accession>A0A1V4AWC7</accession>
<gene>
    <name evidence="1" type="ORF">AYP45_03630</name>
</gene>
<protein>
    <submittedName>
        <fullName evidence="1">Uncharacterized protein</fullName>
    </submittedName>
</protein>
<organism evidence="1 2">
    <name type="scientific">Candidatus Brocadia carolinensis</name>
    <dbReference type="NCBI Taxonomy" id="1004156"/>
    <lineage>
        <taxon>Bacteria</taxon>
        <taxon>Pseudomonadati</taxon>
        <taxon>Planctomycetota</taxon>
        <taxon>Candidatus Brocadiia</taxon>
        <taxon>Candidatus Brocadiales</taxon>
        <taxon>Candidatus Brocadiaceae</taxon>
        <taxon>Candidatus Brocadia</taxon>
    </lineage>
</organism>
<dbReference type="Proteomes" id="UP000189681">
    <property type="component" value="Unassembled WGS sequence"/>
</dbReference>
<sequence length="93" mass="10442">MSVKDMLNSLEAAKEANEHYDDLFIPLSLRLERDSYAFLIALSRKYDIAKAAMAADLLKEAIGEAMGYVGEDETIKMIKQGEKELCAKKRKKG</sequence>
<comment type="caution">
    <text evidence="1">The sequence shown here is derived from an EMBL/GenBank/DDBJ whole genome shotgun (WGS) entry which is preliminary data.</text>
</comment>
<proteinExistence type="predicted"/>
<dbReference type="AlphaFoldDB" id="A0A1V4AWC7"/>
<dbReference type="EMBL" id="AYTS01000034">
    <property type="protein sequence ID" value="OOP57416.1"/>
    <property type="molecule type" value="Genomic_DNA"/>
</dbReference>
<reference evidence="1 2" key="1">
    <citation type="journal article" date="2017" name="Water Res.">
        <title>Discovery and metagenomic analysis of an anammox bacterial enrichment related to Candidatus "Brocadia caroliniensis" in a full-scale glycerol-fed nitritation-denitritation separate centrate treatment process.</title>
        <authorList>
            <person name="Park H."/>
            <person name="Brotto A.C."/>
            <person name="van Loosdrecht M.C."/>
            <person name="Chandran K."/>
        </authorList>
    </citation>
    <scope>NUCLEOTIDE SEQUENCE [LARGE SCALE GENOMIC DNA]</scope>
    <source>
        <strain evidence="1">26THWARD</strain>
    </source>
</reference>